<keyword evidence="2 4" id="KW-0378">Hydrolase</keyword>
<evidence type="ECO:0000256" key="3">
    <source>
        <dbReference type="ARBA" id="ARBA00022840"/>
    </source>
</evidence>
<dbReference type="GO" id="GO:0005524">
    <property type="term" value="F:ATP binding"/>
    <property type="evidence" value="ECO:0007669"/>
    <property type="project" value="UniProtKB-UniRule"/>
</dbReference>
<name>A0AAD8HX82_9APIA</name>
<keyword evidence="1 4" id="KW-0547">Nucleotide-binding</keyword>
<keyword evidence="4" id="KW-0347">Helicase</keyword>
<proteinExistence type="inferred from homology"/>
<evidence type="ECO:0000313" key="5">
    <source>
        <dbReference type="EMBL" id="KAK1374946.1"/>
    </source>
</evidence>
<evidence type="ECO:0000313" key="6">
    <source>
        <dbReference type="Proteomes" id="UP001237642"/>
    </source>
</evidence>
<reference evidence="5" key="1">
    <citation type="submission" date="2023-02" db="EMBL/GenBank/DDBJ databases">
        <title>Genome of toxic invasive species Heracleum sosnowskyi carries increased number of genes despite the absence of recent whole-genome duplications.</title>
        <authorList>
            <person name="Schelkunov M."/>
            <person name="Shtratnikova V."/>
            <person name="Makarenko M."/>
            <person name="Klepikova A."/>
            <person name="Omelchenko D."/>
            <person name="Novikova G."/>
            <person name="Obukhova E."/>
            <person name="Bogdanov V."/>
            <person name="Penin A."/>
            <person name="Logacheva M."/>
        </authorList>
    </citation>
    <scope>NUCLEOTIDE SEQUENCE</scope>
    <source>
        <strain evidence="5">Hsosn_3</strain>
        <tissue evidence="5">Leaf</tissue>
    </source>
</reference>
<evidence type="ECO:0000256" key="1">
    <source>
        <dbReference type="ARBA" id="ARBA00022741"/>
    </source>
</evidence>
<dbReference type="GO" id="GO:0003724">
    <property type="term" value="F:RNA helicase activity"/>
    <property type="evidence" value="ECO:0007669"/>
    <property type="project" value="UniProtKB-EC"/>
</dbReference>
<comment type="caution">
    <text evidence="5">The sequence shown here is derived from an EMBL/GenBank/DDBJ whole genome shotgun (WGS) entry which is preliminary data.</text>
</comment>
<dbReference type="EMBL" id="JAUIZM010000007">
    <property type="protein sequence ID" value="KAK1374946.1"/>
    <property type="molecule type" value="Genomic_DNA"/>
</dbReference>
<dbReference type="EC" id="3.6.4.13" evidence="4"/>
<comment type="domain">
    <text evidence="4">The Q motif is unique to and characteristic of the DEAD box family of RNA helicases and controls ATP binding and hydrolysis.</text>
</comment>
<sequence>MDTSVGSLVISPCLTIDEADRILEANFEEEMKQIIKISPKERQATLFSVTQTKKVADLARVSLKDPVYVGVDDERKRVTNEGLEQGYCVVPYCSVTLCHIAMSSGTVSDEFCLAYGHSLSSCV</sequence>
<keyword evidence="4" id="KW-0694">RNA-binding</keyword>
<comment type="function">
    <text evidence="4">RNA helicase.</text>
</comment>
<dbReference type="AlphaFoldDB" id="A0AAD8HX82"/>
<keyword evidence="6" id="KW-1185">Reference proteome</keyword>
<dbReference type="SUPFAM" id="SSF52540">
    <property type="entry name" value="P-loop containing nucleoside triphosphate hydrolases"/>
    <property type="match status" value="1"/>
</dbReference>
<dbReference type="Proteomes" id="UP001237642">
    <property type="component" value="Unassembled WGS sequence"/>
</dbReference>
<organism evidence="5 6">
    <name type="scientific">Heracleum sosnowskyi</name>
    <dbReference type="NCBI Taxonomy" id="360622"/>
    <lineage>
        <taxon>Eukaryota</taxon>
        <taxon>Viridiplantae</taxon>
        <taxon>Streptophyta</taxon>
        <taxon>Embryophyta</taxon>
        <taxon>Tracheophyta</taxon>
        <taxon>Spermatophyta</taxon>
        <taxon>Magnoliopsida</taxon>
        <taxon>eudicotyledons</taxon>
        <taxon>Gunneridae</taxon>
        <taxon>Pentapetalae</taxon>
        <taxon>asterids</taxon>
        <taxon>campanulids</taxon>
        <taxon>Apiales</taxon>
        <taxon>Apiaceae</taxon>
        <taxon>Apioideae</taxon>
        <taxon>apioid superclade</taxon>
        <taxon>Tordylieae</taxon>
        <taxon>Tordyliinae</taxon>
        <taxon>Heracleum</taxon>
    </lineage>
</organism>
<dbReference type="GO" id="GO:0016787">
    <property type="term" value="F:hydrolase activity"/>
    <property type="evidence" value="ECO:0007669"/>
    <property type="project" value="UniProtKB-KW"/>
</dbReference>
<dbReference type="InterPro" id="IPR027417">
    <property type="entry name" value="P-loop_NTPase"/>
</dbReference>
<evidence type="ECO:0000256" key="4">
    <source>
        <dbReference type="RuleBase" id="RU365068"/>
    </source>
</evidence>
<evidence type="ECO:0000256" key="2">
    <source>
        <dbReference type="ARBA" id="ARBA00022801"/>
    </source>
</evidence>
<keyword evidence="3 4" id="KW-0067">ATP-binding</keyword>
<accession>A0AAD8HX82</accession>
<protein>
    <recommendedName>
        <fullName evidence="4">ATP-dependent RNA helicase</fullName>
        <ecNumber evidence="4">3.6.4.13</ecNumber>
    </recommendedName>
</protein>
<reference evidence="5" key="2">
    <citation type="submission" date="2023-05" db="EMBL/GenBank/DDBJ databases">
        <authorList>
            <person name="Schelkunov M.I."/>
        </authorList>
    </citation>
    <scope>NUCLEOTIDE SEQUENCE</scope>
    <source>
        <strain evidence="5">Hsosn_3</strain>
        <tissue evidence="5">Leaf</tissue>
    </source>
</reference>
<dbReference type="PANTHER" id="PTHR24031">
    <property type="entry name" value="RNA HELICASE"/>
    <property type="match status" value="1"/>
</dbReference>
<dbReference type="GO" id="GO:0003723">
    <property type="term" value="F:RNA binding"/>
    <property type="evidence" value="ECO:0007669"/>
    <property type="project" value="UniProtKB-UniRule"/>
</dbReference>
<comment type="similarity">
    <text evidence="4">Belongs to the DEAD box helicase family.</text>
</comment>
<gene>
    <name evidence="5" type="ORF">POM88_031139</name>
</gene>
<comment type="catalytic activity">
    <reaction evidence="4">
        <text>ATP + H2O = ADP + phosphate + H(+)</text>
        <dbReference type="Rhea" id="RHEA:13065"/>
        <dbReference type="ChEBI" id="CHEBI:15377"/>
        <dbReference type="ChEBI" id="CHEBI:15378"/>
        <dbReference type="ChEBI" id="CHEBI:30616"/>
        <dbReference type="ChEBI" id="CHEBI:43474"/>
        <dbReference type="ChEBI" id="CHEBI:456216"/>
        <dbReference type="EC" id="3.6.4.13"/>
    </reaction>
</comment>
<dbReference type="Gene3D" id="3.40.50.300">
    <property type="entry name" value="P-loop containing nucleotide triphosphate hydrolases"/>
    <property type="match status" value="1"/>
</dbReference>